<feature type="domain" description="TFIIE beta" evidence="7">
    <location>
        <begin position="64"/>
        <end position="139"/>
    </location>
</feature>
<comment type="function">
    <text evidence="6">Recruits TFIIH to the initiation complex and stimulates the RNA polymerase II C-terminal domain kinase and DNA-dependent ATPase activities of TFIIH. Both TFIIH and TFIIE are required for promoter clearance by RNA polymerase.</text>
</comment>
<evidence type="ECO:0000313" key="9">
    <source>
        <dbReference type="Proteomes" id="UP001177140"/>
    </source>
</evidence>
<dbReference type="GO" id="GO:0006367">
    <property type="term" value="P:transcription initiation at RNA polymerase II promoter"/>
    <property type="evidence" value="ECO:0007669"/>
    <property type="project" value="InterPro"/>
</dbReference>
<evidence type="ECO:0000256" key="3">
    <source>
        <dbReference type="ARBA" id="ARBA00023125"/>
    </source>
</evidence>
<dbReference type="AlphaFoldDB" id="A0AA41V0U3"/>
<keyword evidence="9" id="KW-1185">Reference proteome</keyword>
<dbReference type="InterPro" id="IPR003166">
    <property type="entry name" value="TFIIE_bsu_DNA-bd"/>
</dbReference>
<gene>
    <name evidence="8" type="ORF">MKW94_012395</name>
</gene>
<keyword evidence="3" id="KW-0238">DNA-binding</keyword>
<evidence type="ECO:0000256" key="2">
    <source>
        <dbReference type="ARBA" id="ARBA00023015"/>
    </source>
</evidence>
<dbReference type="GO" id="GO:0001097">
    <property type="term" value="F:TFIIH-class transcription factor complex binding"/>
    <property type="evidence" value="ECO:0007669"/>
    <property type="project" value="TreeGrafter"/>
</dbReference>
<dbReference type="Proteomes" id="UP001177140">
    <property type="component" value="Unassembled WGS sequence"/>
</dbReference>
<evidence type="ECO:0000256" key="5">
    <source>
        <dbReference type="ARBA" id="ARBA00023242"/>
    </source>
</evidence>
<keyword evidence="2" id="KW-0805">Transcription regulation</keyword>
<dbReference type="EMBL" id="JAJJMA010067866">
    <property type="protein sequence ID" value="MCL7027407.1"/>
    <property type="molecule type" value="Genomic_DNA"/>
</dbReference>
<proteinExistence type="predicted"/>
<dbReference type="PANTHER" id="PTHR12716">
    <property type="entry name" value="TRANSCRIPTION INITIATION FACTOR IIE, BETA SUBUNIT"/>
    <property type="match status" value="1"/>
</dbReference>
<evidence type="ECO:0000256" key="6">
    <source>
        <dbReference type="ARBA" id="ARBA00025581"/>
    </source>
</evidence>
<comment type="caution">
    <text evidence="8">The sequence shown here is derived from an EMBL/GenBank/DDBJ whole genome shotgun (WGS) entry which is preliminary data.</text>
</comment>
<accession>A0AA41V0U3</accession>
<evidence type="ECO:0000313" key="8">
    <source>
        <dbReference type="EMBL" id="MCL7027407.1"/>
    </source>
</evidence>
<dbReference type="PROSITE" id="PS51351">
    <property type="entry name" value="TFIIE_BETA_C"/>
    <property type="match status" value="1"/>
</dbReference>
<evidence type="ECO:0000256" key="4">
    <source>
        <dbReference type="ARBA" id="ARBA00023163"/>
    </source>
</evidence>
<comment type="subcellular location">
    <subcellularLocation>
        <location evidence="1">Nucleus</location>
    </subcellularLocation>
</comment>
<organism evidence="8 9">
    <name type="scientific">Papaver nudicaule</name>
    <name type="common">Iceland poppy</name>
    <dbReference type="NCBI Taxonomy" id="74823"/>
    <lineage>
        <taxon>Eukaryota</taxon>
        <taxon>Viridiplantae</taxon>
        <taxon>Streptophyta</taxon>
        <taxon>Embryophyta</taxon>
        <taxon>Tracheophyta</taxon>
        <taxon>Spermatophyta</taxon>
        <taxon>Magnoliopsida</taxon>
        <taxon>Ranunculales</taxon>
        <taxon>Papaveraceae</taxon>
        <taxon>Papaveroideae</taxon>
        <taxon>Papaver</taxon>
    </lineage>
</organism>
<dbReference type="PANTHER" id="PTHR12716:SF8">
    <property type="entry name" value="TRANSCRIPTION INITIATION FACTOR IIE SUBUNIT BETA"/>
    <property type="match status" value="1"/>
</dbReference>
<sequence>MALKESLAKFKQQQEKCQLTLTNINARAGSSRAEPPPHKSVPIATSSSIAAKAPAIKFSNDTERLQHINSVRKGPISAQLKRVIDLLLKTREAFTAEQINEACYVDATNNKEVFDRLTNNDKVFYDGKRFSYKPKYDIRNQKALLQFIRDYPNGIRIGDVSDAYPAVMEDLQALKASGDVWLLSNSDSREDVAYPNDPKINIKVDADLKVLFRGIDLPHDMIDIEKDLQKNGMKPATNTAMRRTMAQLVDGTGNPKPKAKKKVRDISKRTRLTNAHLPELFQNPNVP</sequence>
<protein>
    <recommendedName>
        <fullName evidence="7">TFIIE beta domain-containing protein</fullName>
    </recommendedName>
</protein>
<keyword evidence="5" id="KW-0539">Nucleus</keyword>
<dbReference type="InterPro" id="IPR016656">
    <property type="entry name" value="TFIIE-bsu"/>
</dbReference>
<dbReference type="Pfam" id="PF02186">
    <property type="entry name" value="TFIIE_beta"/>
    <property type="match status" value="1"/>
</dbReference>
<dbReference type="GO" id="GO:0005673">
    <property type="term" value="C:transcription factor TFIIE complex"/>
    <property type="evidence" value="ECO:0007669"/>
    <property type="project" value="InterPro"/>
</dbReference>
<name>A0AA41V0U3_PAPNU</name>
<dbReference type="InterPro" id="IPR040501">
    <property type="entry name" value="TFA2_Winged_2"/>
</dbReference>
<evidence type="ECO:0000256" key="1">
    <source>
        <dbReference type="ARBA" id="ARBA00004123"/>
    </source>
</evidence>
<dbReference type="GO" id="GO:0003677">
    <property type="term" value="F:DNA binding"/>
    <property type="evidence" value="ECO:0007669"/>
    <property type="project" value="UniProtKB-KW"/>
</dbReference>
<reference evidence="8" key="1">
    <citation type="submission" date="2022-03" db="EMBL/GenBank/DDBJ databases">
        <title>A functionally conserved STORR gene fusion in Papaver species that diverged 16.8 million years ago.</title>
        <authorList>
            <person name="Catania T."/>
        </authorList>
    </citation>
    <scope>NUCLEOTIDE SEQUENCE</scope>
    <source>
        <strain evidence="8">S-191538</strain>
    </source>
</reference>
<keyword evidence="4" id="KW-0804">Transcription</keyword>
<evidence type="ECO:0000259" key="7">
    <source>
        <dbReference type="PROSITE" id="PS51351"/>
    </source>
</evidence>
<dbReference type="Pfam" id="PF18121">
    <property type="entry name" value="TFA2_Winged_2"/>
    <property type="match status" value="1"/>
</dbReference>